<protein>
    <recommendedName>
        <fullName evidence="3">DUF1120 domain-containing protein</fullName>
    </recommendedName>
</protein>
<accession>A0A2A4F269</accession>
<evidence type="ECO:0000313" key="2">
    <source>
        <dbReference type="Proteomes" id="UP000218022"/>
    </source>
</evidence>
<dbReference type="Proteomes" id="UP000218022">
    <property type="component" value="Unassembled WGS sequence"/>
</dbReference>
<organism evidence="1 2">
    <name type="scientific">Paraburkholderia acidicola</name>
    <dbReference type="NCBI Taxonomy" id="1912599"/>
    <lineage>
        <taxon>Bacteria</taxon>
        <taxon>Pseudomonadati</taxon>
        <taxon>Pseudomonadota</taxon>
        <taxon>Betaproteobacteria</taxon>
        <taxon>Burkholderiales</taxon>
        <taxon>Burkholderiaceae</taxon>
        <taxon>Paraburkholderia</taxon>
    </lineage>
</organism>
<dbReference type="AlphaFoldDB" id="A0A2A4F269"/>
<name>A0A2A4F269_9BURK</name>
<evidence type="ECO:0000313" key="1">
    <source>
        <dbReference type="EMBL" id="PCE27067.1"/>
    </source>
</evidence>
<proteinExistence type="predicted"/>
<comment type="caution">
    <text evidence="1">The sequence shown here is derived from an EMBL/GenBank/DDBJ whole genome shotgun (WGS) entry which is preliminary data.</text>
</comment>
<dbReference type="EMBL" id="MTZV01000003">
    <property type="protein sequence ID" value="PCE27067.1"/>
    <property type="molecule type" value="Genomic_DNA"/>
</dbReference>
<sequence>MKKVSPASLKDDAETPLAPIVQPLSIKCDGGDAAVALSVAGTVKAAIISEDALNHKATGISAGAKKGYIYDLVDAATSATRIGRYVFQFRNFRYTAAAANGVAAAALVVTSPDRAAWTSAANTAANAAQLKSDGSSFVSFADPATPDVPVSASLFSGDIVIGAVIQPKSALTLNNDLAFRGETTITLSYL</sequence>
<reference evidence="1 2" key="1">
    <citation type="submission" date="2017-01" db="EMBL/GenBank/DDBJ databases">
        <title>Whole-Genome Shotgun Sequencing of Two beta-Proteobacterial Species in Search of the Bulgecin Biosynthetic Cluster.</title>
        <authorList>
            <person name="Horsman M.E."/>
            <person name="Marous D.R."/>
            <person name="Li R."/>
            <person name="Oliver R.A."/>
            <person name="Byun B."/>
            <person name="Emrich S.J."/>
            <person name="Boggess B."/>
            <person name="Townsend C.A."/>
            <person name="Mobashery S."/>
        </authorList>
    </citation>
    <scope>NUCLEOTIDE SEQUENCE [LARGE SCALE GENOMIC DNA]</scope>
    <source>
        <strain evidence="1 2">ATCC 31363</strain>
    </source>
</reference>
<evidence type="ECO:0008006" key="3">
    <source>
        <dbReference type="Google" id="ProtNLM"/>
    </source>
</evidence>
<gene>
    <name evidence="1" type="ORF">BWP39_09785</name>
</gene>